<dbReference type="InterPro" id="IPR050491">
    <property type="entry name" value="AmpC-like"/>
</dbReference>
<organism evidence="3 4">
    <name type="scientific">Lysobacter capsici AZ78</name>
    <dbReference type="NCBI Taxonomy" id="1444315"/>
    <lineage>
        <taxon>Bacteria</taxon>
        <taxon>Pseudomonadati</taxon>
        <taxon>Pseudomonadota</taxon>
        <taxon>Gammaproteobacteria</taxon>
        <taxon>Lysobacterales</taxon>
        <taxon>Lysobacteraceae</taxon>
        <taxon>Lysobacter</taxon>
    </lineage>
</organism>
<dbReference type="InterPro" id="IPR012338">
    <property type="entry name" value="Beta-lactam/transpept-like"/>
</dbReference>
<keyword evidence="1" id="KW-0732">Signal</keyword>
<feature type="chain" id="PRO_5007178070" evidence="1">
    <location>
        <begin position="24"/>
        <end position="475"/>
    </location>
</feature>
<keyword evidence="3" id="KW-0378">Hydrolase</keyword>
<feature type="domain" description="Beta-lactamase-related" evidence="2">
    <location>
        <begin position="54"/>
        <end position="363"/>
    </location>
</feature>
<evidence type="ECO:0000259" key="2">
    <source>
        <dbReference type="Pfam" id="PF00144"/>
    </source>
</evidence>
<dbReference type="EC" id="3.5.2.6" evidence="3"/>
<dbReference type="Gene3D" id="3.40.710.10">
    <property type="entry name" value="DD-peptidase/beta-lactamase superfamily"/>
    <property type="match status" value="1"/>
</dbReference>
<dbReference type="Pfam" id="PF00144">
    <property type="entry name" value="Beta-lactamase"/>
    <property type="match status" value="1"/>
</dbReference>
<evidence type="ECO:0000313" key="4">
    <source>
        <dbReference type="Proteomes" id="UP000023435"/>
    </source>
</evidence>
<dbReference type="EMBL" id="JAJA02000001">
    <property type="protein sequence ID" value="KWS05328.1"/>
    <property type="molecule type" value="Genomic_DNA"/>
</dbReference>
<dbReference type="GO" id="GO:0008800">
    <property type="term" value="F:beta-lactamase activity"/>
    <property type="evidence" value="ECO:0007669"/>
    <property type="project" value="UniProtKB-EC"/>
</dbReference>
<dbReference type="InterPro" id="IPR001466">
    <property type="entry name" value="Beta-lactam-related"/>
</dbReference>
<keyword evidence="4" id="KW-1185">Reference proteome</keyword>
<proteinExistence type="predicted"/>
<protein>
    <submittedName>
        <fullName evidence="3">Beta-lactamase</fullName>
        <ecNumber evidence="3">3.5.2.6</ecNumber>
    </submittedName>
</protein>
<dbReference type="InterPro" id="IPR023650">
    <property type="entry name" value="Beta-lactam_class-A_AS"/>
</dbReference>
<dbReference type="PANTHER" id="PTHR46825:SF9">
    <property type="entry name" value="BETA-LACTAMASE-RELATED DOMAIN-CONTAINING PROTEIN"/>
    <property type="match status" value="1"/>
</dbReference>
<evidence type="ECO:0000313" key="3">
    <source>
        <dbReference type="EMBL" id="KWS05328.1"/>
    </source>
</evidence>
<feature type="signal peptide" evidence="1">
    <location>
        <begin position="1"/>
        <end position="23"/>
    </location>
</feature>
<dbReference type="PANTHER" id="PTHR46825">
    <property type="entry name" value="D-ALANYL-D-ALANINE-CARBOXYPEPTIDASE/ENDOPEPTIDASE AMPH"/>
    <property type="match status" value="1"/>
</dbReference>
<dbReference type="SUPFAM" id="SSF56601">
    <property type="entry name" value="beta-lactamase/transpeptidase-like"/>
    <property type="match status" value="1"/>
</dbReference>
<dbReference type="RefSeq" id="WP_160329627.1">
    <property type="nucleotide sequence ID" value="NZ_JAJA02000001.1"/>
</dbReference>
<evidence type="ECO:0000256" key="1">
    <source>
        <dbReference type="SAM" id="SignalP"/>
    </source>
</evidence>
<dbReference type="AlphaFoldDB" id="A0A125MN34"/>
<dbReference type="Proteomes" id="UP000023435">
    <property type="component" value="Unassembled WGS sequence"/>
</dbReference>
<name>A0A125MN34_9GAMM</name>
<comment type="caution">
    <text evidence="3">The sequence shown here is derived from an EMBL/GenBank/DDBJ whole genome shotgun (WGS) entry which is preliminary data.</text>
</comment>
<gene>
    <name evidence="3" type="ORF">AZ78_2879</name>
</gene>
<accession>A0A125MN34</accession>
<dbReference type="PROSITE" id="PS00146">
    <property type="entry name" value="BETA_LACTAMASE_A"/>
    <property type="match status" value="1"/>
</dbReference>
<dbReference type="OrthoDB" id="9799367at2"/>
<sequence length="475" mass="50249">MRVWMSLALSAGLCVAPSPRAFAAEPAAATMVQPASAVEVGAYARQLLADNAAADGPGIAILVARGDQVLFRGARGLANVELGVPLAPDQVFRIGSVTKQFAAAGVLKLVEAGKVGLDDPLSKYVKDYPNGGAISVRQLLNHTSGVKSYTGIDGYMTESIKRDLSTQALIDVFKDLPVDFAPGQGYAYNNSGYVLVGAVIEAASGKPWHAYLDEVLFKPLGLTQTRYGDVHALIPGYVNGYTRIDGRVAPMGHLDMSQPHAAGALVSTLDDLLRWNLALHQGKVLQPANYRAMTSPQGKAAQSDYGFGISRITVRGRTGYAHGGGIFGFASYLLYLPESKTTVAVLTNTDTGLPDRPGLDRLSRTLAAVAVGDAYPVPVAVPVAASSLQQAEGVYRQSAQRAWVLRVVDGALTVQRIGGKPIALTAVARDTFVYPDRIARMTLERDAKGVVTGMRFFPDGSGKSEFTARSGEAMP</sequence>
<reference evidence="3 4" key="1">
    <citation type="journal article" date="2014" name="Genome Announc.">
        <title>Draft Genome Sequence of Lysobacter capsici AZ78, a Bacterium Antagonistic to Plant-Pathogenic Oomycetes.</title>
        <authorList>
            <person name="Puopolo G."/>
            <person name="Sonego P."/>
            <person name="Engelen K."/>
            <person name="Pertot I."/>
        </authorList>
    </citation>
    <scope>NUCLEOTIDE SEQUENCE [LARGE SCALE GENOMIC DNA]</scope>
    <source>
        <strain evidence="3 4">AZ78</strain>
    </source>
</reference>